<accession>A0ABR5PJH3</accession>
<reference evidence="1 2" key="1">
    <citation type="journal article" date="2015" name="Genome Announc.">
        <title>Expanding the biotechnology potential of lactobacilli through comparative genomics of 213 strains and associated genera.</title>
        <authorList>
            <person name="Sun Z."/>
            <person name="Harris H.M."/>
            <person name="McCann A."/>
            <person name="Guo C."/>
            <person name="Argimon S."/>
            <person name="Zhang W."/>
            <person name="Yang X."/>
            <person name="Jeffery I.B."/>
            <person name="Cooney J.C."/>
            <person name="Kagawa T.F."/>
            <person name="Liu W."/>
            <person name="Song Y."/>
            <person name="Salvetti E."/>
            <person name="Wrobel A."/>
            <person name="Rasinkangas P."/>
            <person name="Parkhill J."/>
            <person name="Rea M.C."/>
            <person name="O'Sullivan O."/>
            <person name="Ritari J."/>
            <person name="Douillard F.P."/>
            <person name="Paul Ross R."/>
            <person name="Yang R."/>
            <person name="Briner A.E."/>
            <person name="Felis G.E."/>
            <person name="de Vos W.M."/>
            <person name="Barrangou R."/>
            <person name="Klaenhammer T.R."/>
            <person name="Caufield P.W."/>
            <person name="Cui Y."/>
            <person name="Zhang H."/>
            <person name="O'Toole P.W."/>
        </authorList>
    </citation>
    <scope>NUCLEOTIDE SEQUENCE [LARGE SCALE GENOMIC DNA]</scope>
    <source>
        <strain evidence="1 2">DSM 15836</strain>
    </source>
</reference>
<keyword evidence="2" id="KW-1185">Reference proteome</keyword>
<dbReference type="EMBL" id="AZFI01000129">
    <property type="protein sequence ID" value="KRM25515.1"/>
    <property type="molecule type" value="Genomic_DNA"/>
</dbReference>
<sequence length="244" mass="28409">MMQANLKAEKYLAKLVKYQQEYSRVPVVSQRLQAVRKTVTAFQKKRVPQFPLPKLELSENLLFAMIDCYPDILEVESFLNDLRQCVIENFGIWHIFSAVWIRDLKKYLNERSTLQVMAGNGVLASQIENISATDNLDWQGQDITQPDPWTKIERLDALKAVKKYYRVVDVIIMEWSPDSVLIDEEIRQFLRTVDWPGELLVIGEKDGATNSAQFWQNANLTVVKKLNINHQPFDFIMDQVFKVK</sequence>
<dbReference type="RefSeq" id="WP_235803110.1">
    <property type="nucleotide sequence ID" value="NZ_AZFI01000129.1"/>
</dbReference>
<name>A0ABR5PJH3_9LACO</name>
<evidence type="ECO:0000313" key="2">
    <source>
        <dbReference type="Proteomes" id="UP000051217"/>
    </source>
</evidence>
<evidence type="ECO:0008006" key="3">
    <source>
        <dbReference type="Google" id="ProtNLM"/>
    </source>
</evidence>
<gene>
    <name evidence="1" type="ORF">FC65_GL000330</name>
</gene>
<proteinExistence type="predicted"/>
<organism evidence="1 2">
    <name type="scientific">Ligilactobacillus acidipiscis DSM 15836</name>
    <dbReference type="NCBI Taxonomy" id="1423716"/>
    <lineage>
        <taxon>Bacteria</taxon>
        <taxon>Bacillati</taxon>
        <taxon>Bacillota</taxon>
        <taxon>Bacilli</taxon>
        <taxon>Lactobacillales</taxon>
        <taxon>Lactobacillaceae</taxon>
        <taxon>Ligilactobacillus</taxon>
    </lineage>
</organism>
<protein>
    <recommendedName>
        <fullName evidence="3">SAM-dependent methyltransferase</fullName>
    </recommendedName>
</protein>
<dbReference type="Proteomes" id="UP000051217">
    <property type="component" value="Unassembled WGS sequence"/>
</dbReference>
<comment type="caution">
    <text evidence="1">The sequence shown here is derived from an EMBL/GenBank/DDBJ whole genome shotgun (WGS) entry which is preliminary data.</text>
</comment>
<evidence type="ECO:0000313" key="1">
    <source>
        <dbReference type="EMBL" id="KRM25515.1"/>
    </source>
</evidence>